<dbReference type="GO" id="GO:0070682">
    <property type="term" value="P:proteasome regulatory particle assembly"/>
    <property type="evidence" value="ECO:0007669"/>
    <property type="project" value="EnsemblFungi"/>
</dbReference>
<dbReference type="GO" id="GO:0005835">
    <property type="term" value="C:fatty acid synthase complex"/>
    <property type="evidence" value="ECO:0007669"/>
    <property type="project" value="EnsemblFungi"/>
</dbReference>
<evidence type="ECO:0000313" key="2">
    <source>
        <dbReference type="Proteomes" id="UP000006790"/>
    </source>
</evidence>
<accession>G8JRS5</accession>
<dbReference type="InParanoid" id="G8JRS5"/>
<dbReference type="GeneID" id="11471017"/>
<dbReference type="PANTHER" id="PTHR40422">
    <property type="entry name" value="TRANSLATION MACHINERY-ASSOCIATED PROTEIN 17"/>
    <property type="match status" value="1"/>
</dbReference>
<dbReference type="GO" id="GO:0008047">
    <property type="term" value="F:enzyme activator activity"/>
    <property type="evidence" value="ECO:0007669"/>
    <property type="project" value="EnsemblFungi"/>
</dbReference>
<dbReference type="GO" id="GO:0006633">
    <property type="term" value="P:fatty acid biosynthetic process"/>
    <property type="evidence" value="ECO:0007669"/>
    <property type="project" value="EnsemblFungi"/>
</dbReference>
<dbReference type="eggNOG" id="ENOG502S4G9">
    <property type="taxonomic scope" value="Eukaryota"/>
</dbReference>
<dbReference type="OrthoDB" id="548474at2759"/>
<dbReference type="PANTHER" id="PTHR40422:SF1">
    <property type="entry name" value="TRANSLATION MACHINERY-ASSOCIATED PROTEIN 17"/>
    <property type="match status" value="1"/>
</dbReference>
<organism evidence="1 2">
    <name type="scientific">Eremothecium cymbalariae (strain CBS 270.75 / DBVPG 7215 / KCTC 17166 / NRRL Y-17582)</name>
    <name type="common">Yeast</name>
    <dbReference type="NCBI Taxonomy" id="931890"/>
    <lineage>
        <taxon>Eukaryota</taxon>
        <taxon>Fungi</taxon>
        <taxon>Dikarya</taxon>
        <taxon>Ascomycota</taxon>
        <taxon>Saccharomycotina</taxon>
        <taxon>Saccharomycetes</taxon>
        <taxon>Saccharomycetales</taxon>
        <taxon>Saccharomycetaceae</taxon>
        <taxon>Eremothecium</taxon>
    </lineage>
</organism>
<keyword evidence="2" id="KW-1185">Reference proteome</keyword>
<dbReference type="HOGENOM" id="CLU_141797_0_0_1"/>
<dbReference type="Proteomes" id="UP000006790">
    <property type="component" value="Chromosome 3"/>
</dbReference>
<dbReference type="KEGG" id="erc:Ecym_3356"/>
<gene>
    <name evidence="1" type="ordered locus">Ecym_3356</name>
</gene>
<dbReference type="AlphaFoldDB" id="G8JRS5"/>
<dbReference type="OMA" id="NAPNSVY"/>
<dbReference type="InterPro" id="IPR038966">
    <property type="entry name" value="TMA17"/>
</dbReference>
<name>G8JRS5_ERECY</name>
<protein>
    <submittedName>
        <fullName evidence="1">Uncharacterized protein</fullName>
    </submittedName>
</protein>
<proteinExistence type="predicted"/>
<dbReference type="STRING" id="931890.G8JRS5"/>
<dbReference type="EMBL" id="CP002499">
    <property type="protein sequence ID" value="AET38844.1"/>
    <property type="molecule type" value="Genomic_DNA"/>
</dbReference>
<reference evidence="2" key="1">
    <citation type="journal article" date="2012" name="G3 (Bethesda)">
        <title>Pichia sorbitophila, an interspecies yeast hybrid reveals early steps of genome resolution following polyploidization.</title>
        <authorList>
            <person name="Leh Louis V."/>
            <person name="Despons L."/>
            <person name="Friedrich A."/>
            <person name="Martin T."/>
            <person name="Durrens P."/>
            <person name="Casaregola S."/>
            <person name="Neuveglise C."/>
            <person name="Fairhead C."/>
            <person name="Marck C."/>
            <person name="Cruz J.A."/>
            <person name="Straub M.L."/>
            <person name="Kugler V."/>
            <person name="Sacerdot C."/>
            <person name="Uzunov Z."/>
            <person name="Thierry A."/>
            <person name="Weiss S."/>
            <person name="Bleykasten C."/>
            <person name="De Montigny J."/>
            <person name="Jacques N."/>
            <person name="Jung P."/>
            <person name="Lemaire M."/>
            <person name="Mallet S."/>
            <person name="Morel G."/>
            <person name="Richard G.F."/>
            <person name="Sarkar A."/>
            <person name="Savel G."/>
            <person name="Schacherer J."/>
            <person name="Seret M.L."/>
            <person name="Talla E."/>
            <person name="Samson G."/>
            <person name="Jubin C."/>
            <person name="Poulain J."/>
            <person name="Vacherie B."/>
            <person name="Barbe V."/>
            <person name="Pelletier E."/>
            <person name="Sherman D.J."/>
            <person name="Westhof E."/>
            <person name="Weissenbach J."/>
            <person name="Baret P.V."/>
            <person name="Wincker P."/>
            <person name="Gaillardin C."/>
            <person name="Dujon B."/>
            <person name="Souciet J.L."/>
        </authorList>
    </citation>
    <scope>NUCLEOTIDE SEQUENCE [LARGE SCALE GENOMIC DNA]</scope>
    <source>
        <strain evidence="2">CBS 270.75 / DBVPG 7215 / KCTC 17166 / NRRL Y-17582</strain>
    </source>
</reference>
<dbReference type="GO" id="GO:0030674">
    <property type="term" value="F:protein-macromolecule adaptor activity"/>
    <property type="evidence" value="ECO:0007669"/>
    <property type="project" value="EnsemblFungi"/>
</dbReference>
<dbReference type="FunCoup" id="G8JRS5">
    <property type="interactions" value="89"/>
</dbReference>
<sequence>MSSSGGGPSAAARPVQIDEFRTVIRDLSQQWLQRIMQEIENSVRHLQRSNDRLSRYITKLRGEQSQEQDELDREIAEDDIGQNDIQLFQDSLRENEVVLENYRERLKALDEEQLYRASGNIGGGAAMTKDVKSTLVPEFDSENADVNATAPNSVYL</sequence>
<dbReference type="RefSeq" id="XP_003645661.1">
    <property type="nucleotide sequence ID" value="XM_003645613.1"/>
</dbReference>
<evidence type="ECO:0000313" key="1">
    <source>
        <dbReference type="EMBL" id="AET38844.1"/>
    </source>
</evidence>